<accession>A0ABN0Y1X1</accession>
<dbReference type="Proteomes" id="UP001500791">
    <property type="component" value="Unassembled WGS sequence"/>
</dbReference>
<reference evidence="3 4" key="1">
    <citation type="journal article" date="2019" name="Int. J. Syst. Evol. Microbiol.">
        <title>The Global Catalogue of Microorganisms (GCM) 10K type strain sequencing project: providing services to taxonomists for standard genome sequencing and annotation.</title>
        <authorList>
            <consortium name="The Broad Institute Genomics Platform"/>
            <consortium name="The Broad Institute Genome Sequencing Center for Infectious Disease"/>
            <person name="Wu L."/>
            <person name="Ma J."/>
        </authorList>
    </citation>
    <scope>NUCLEOTIDE SEQUENCE [LARGE SCALE GENOMIC DNA]</scope>
    <source>
        <strain evidence="3 4">JCM 13476</strain>
    </source>
</reference>
<evidence type="ECO:0000313" key="3">
    <source>
        <dbReference type="EMBL" id="GAA0380408.1"/>
    </source>
</evidence>
<comment type="caution">
    <text evidence="3">The sequence shown here is derived from an EMBL/GenBank/DDBJ whole genome shotgun (WGS) entry which is preliminary data.</text>
</comment>
<dbReference type="PANTHER" id="PTHR11820">
    <property type="entry name" value="ACYLPYRUVASE"/>
    <property type="match status" value="1"/>
</dbReference>
<feature type="domain" description="Fumarylacetoacetase-like C-terminal" evidence="2">
    <location>
        <begin position="28"/>
        <end position="215"/>
    </location>
</feature>
<keyword evidence="4" id="KW-1185">Reference proteome</keyword>
<name>A0ABN0Y1X1_9CAUL</name>
<dbReference type="Gene3D" id="3.90.850.10">
    <property type="entry name" value="Fumarylacetoacetase-like, C-terminal domain"/>
    <property type="match status" value="1"/>
</dbReference>
<dbReference type="SUPFAM" id="SSF56529">
    <property type="entry name" value="FAH"/>
    <property type="match status" value="1"/>
</dbReference>
<dbReference type="EMBL" id="BAAAEJ010000003">
    <property type="protein sequence ID" value="GAA0380408.1"/>
    <property type="molecule type" value="Genomic_DNA"/>
</dbReference>
<gene>
    <name evidence="3" type="ORF">GCM10009093_04240</name>
</gene>
<keyword evidence="1" id="KW-0479">Metal-binding</keyword>
<evidence type="ECO:0000259" key="2">
    <source>
        <dbReference type="Pfam" id="PF01557"/>
    </source>
</evidence>
<evidence type="ECO:0000313" key="4">
    <source>
        <dbReference type="Proteomes" id="UP001500791"/>
    </source>
</evidence>
<keyword evidence="3" id="KW-0378">Hydrolase</keyword>
<dbReference type="InterPro" id="IPR036663">
    <property type="entry name" value="Fumarylacetoacetase_C_sf"/>
</dbReference>
<dbReference type="PANTHER" id="PTHR11820:SF90">
    <property type="entry name" value="FLUTATHIONE S-TRANSFERASE"/>
    <property type="match status" value="1"/>
</dbReference>
<organism evidence="3 4">
    <name type="scientific">Brevundimonas terrae</name>
    <dbReference type="NCBI Taxonomy" id="363631"/>
    <lineage>
        <taxon>Bacteria</taxon>
        <taxon>Pseudomonadati</taxon>
        <taxon>Pseudomonadota</taxon>
        <taxon>Alphaproteobacteria</taxon>
        <taxon>Caulobacterales</taxon>
        <taxon>Caulobacteraceae</taxon>
        <taxon>Brevundimonas</taxon>
    </lineage>
</organism>
<dbReference type="GO" id="GO:0016787">
    <property type="term" value="F:hydrolase activity"/>
    <property type="evidence" value="ECO:0007669"/>
    <property type="project" value="UniProtKB-KW"/>
</dbReference>
<dbReference type="InterPro" id="IPR011234">
    <property type="entry name" value="Fumarylacetoacetase-like_C"/>
</dbReference>
<dbReference type="Pfam" id="PF01557">
    <property type="entry name" value="FAA_hydrolase"/>
    <property type="match status" value="1"/>
</dbReference>
<evidence type="ECO:0000256" key="1">
    <source>
        <dbReference type="ARBA" id="ARBA00022723"/>
    </source>
</evidence>
<protein>
    <submittedName>
        <fullName evidence="3">Fumarylacetoacetate hydrolase family protein</fullName>
    </submittedName>
</protein>
<proteinExistence type="predicted"/>
<dbReference type="RefSeq" id="WP_167175899.1">
    <property type="nucleotide sequence ID" value="NZ_BAAAEJ010000003.1"/>
</dbReference>
<sequence>MTDWLIAPRPASSLPLDNDVRRFAVRRIFCVGQNYAAHAREMGAAGDKPDPFFFTKPADAVVVDGGDPVYPLATANLHYEVELVVALGEGGAPIGWGVGVDLTRRDLQSAAKSAGRPWDAAKAFDQSAPCGALSLTPPPANAVIRLKVNGEVRQSSHLGDMLWDVDGILGKAAQLWNLQAGDLFFTGTPEGVGPLNAGDYVEAEIEGLPSLSFTVMAR</sequence>